<proteinExistence type="inferred from homology"/>
<reference evidence="28" key="1">
    <citation type="submission" date="2020-10" db="EMBL/GenBank/DDBJ databases">
        <authorList>
            <person name="Han B."/>
            <person name="Lu T."/>
            <person name="Zhao Q."/>
            <person name="Huang X."/>
            <person name="Zhao Y."/>
        </authorList>
    </citation>
    <scope>NUCLEOTIDE SEQUENCE</scope>
</reference>
<dbReference type="Gene3D" id="3.40.50.1980">
    <property type="entry name" value="Nitrogenase molybdenum iron protein domain"/>
    <property type="match status" value="2"/>
</dbReference>
<evidence type="ECO:0000256" key="22">
    <source>
        <dbReference type="ARBA" id="ARBA00023102"/>
    </source>
</evidence>
<dbReference type="InterPro" id="IPR012131">
    <property type="entry name" value="Hstdl_DH"/>
</dbReference>
<dbReference type="GO" id="GO:0009570">
    <property type="term" value="C:chloroplast stroma"/>
    <property type="evidence" value="ECO:0007669"/>
    <property type="project" value="TreeGrafter"/>
</dbReference>
<keyword evidence="19" id="KW-0520">NAD</keyword>
<dbReference type="InterPro" id="IPR007290">
    <property type="entry name" value="Arv1"/>
</dbReference>
<dbReference type="Proteomes" id="UP000604825">
    <property type="component" value="Unassembled WGS sequence"/>
</dbReference>
<evidence type="ECO:0000256" key="18">
    <source>
        <dbReference type="ARBA" id="ARBA00023002"/>
    </source>
</evidence>
<evidence type="ECO:0000256" key="2">
    <source>
        <dbReference type="ARBA" id="ARBA00003850"/>
    </source>
</evidence>
<dbReference type="InterPro" id="IPR016161">
    <property type="entry name" value="Ald_DH/histidinol_DH"/>
</dbReference>
<dbReference type="GO" id="GO:0032366">
    <property type="term" value="P:intracellular sterol transport"/>
    <property type="evidence" value="ECO:0007669"/>
    <property type="project" value="UniProtKB-UniRule"/>
</dbReference>
<dbReference type="FunFam" id="3.40.50.1980:FF:000011">
    <property type="entry name" value="Histidinol dehydrogenase, chloroplastic"/>
    <property type="match status" value="1"/>
</dbReference>
<evidence type="ECO:0000256" key="24">
    <source>
        <dbReference type="ARBA" id="ARBA00049489"/>
    </source>
</evidence>
<keyword evidence="16" id="KW-0809">Transit peptide</keyword>
<evidence type="ECO:0000256" key="10">
    <source>
        <dbReference type="ARBA" id="ARBA00022605"/>
    </source>
</evidence>
<dbReference type="OrthoDB" id="1703565at2759"/>
<keyword evidence="23 26" id="KW-0472">Membrane</keyword>
<evidence type="ECO:0000256" key="3">
    <source>
        <dbReference type="ARBA" id="ARBA00004229"/>
    </source>
</evidence>
<evidence type="ECO:0000256" key="12">
    <source>
        <dbReference type="ARBA" id="ARBA00022692"/>
    </source>
</evidence>
<keyword evidence="26" id="KW-0746">Sphingolipid metabolism</keyword>
<feature type="transmembrane region" description="Helical" evidence="26">
    <location>
        <begin position="619"/>
        <end position="639"/>
    </location>
</feature>
<evidence type="ECO:0000313" key="28">
    <source>
        <dbReference type="EMBL" id="CAD6214881.1"/>
    </source>
</evidence>
<evidence type="ECO:0000256" key="9">
    <source>
        <dbReference type="ARBA" id="ARBA00022528"/>
    </source>
</evidence>
<comment type="cofactor">
    <cofactor evidence="1">
        <name>Zn(2+)</name>
        <dbReference type="ChEBI" id="CHEBI:29105"/>
    </cofactor>
</comment>
<keyword evidence="21 26" id="KW-0443">Lipid metabolism</keyword>
<evidence type="ECO:0000256" key="16">
    <source>
        <dbReference type="ARBA" id="ARBA00022946"/>
    </source>
</evidence>
<protein>
    <recommendedName>
        <fullName evidence="26">Protein ARV</fullName>
    </recommendedName>
</protein>
<dbReference type="GO" id="GO:0006665">
    <property type="term" value="P:sphingolipid metabolic process"/>
    <property type="evidence" value="ECO:0007669"/>
    <property type="project" value="UniProtKB-UniRule"/>
</dbReference>
<comment type="function">
    <text evidence="2">Catalyzes the sequential NAD-dependent oxidations of L-histidinol to L-histidinaldehyde and then to L-histidine.</text>
</comment>
<comment type="subcellular location">
    <subcellularLocation>
        <location evidence="4 26">Endoplasmic reticulum membrane</location>
        <topology evidence="4 26">Multi-pass membrane protein</topology>
    </subcellularLocation>
    <subcellularLocation>
        <location evidence="3">Plastid</location>
        <location evidence="3">Chloroplast</location>
    </subcellularLocation>
</comment>
<organism evidence="28 29">
    <name type="scientific">Miscanthus lutarioriparius</name>
    <dbReference type="NCBI Taxonomy" id="422564"/>
    <lineage>
        <taxon>Eukaryota</taxon>
        <taxon>Viridiplantae</taxon>
        <taxon>Streptophyta</taxon>
        <taxon>Embryophyta</taxon>
        <taxon>Tracheophyta</taxon>
        <taxon>Spermatophyta</taxon>
        <taxon>Magnoliopsida</taxon>
        <taxon>Liliopsida</taxon>
        <taxon>Poales</taxon>
        <taxon>Poaceae</taxon>
        <taxon>PACMAD clade</taxon>
        <taxon>Panicoideae</taxon>
        <taxon>Andropogonodae</taxon>
        <taxon>Andropogoneae</taxon>
        <taxon>Saccharinae</taxon>
        <taxon>Miscanthus</taxon>
    </lineage>
</organism>
<evidence type="ECO:0000256" key="8">
    <source>
        <dbReference type="ARBA" id="ARBA00022448"/>
    </source>
</evidence>
<keyword evidence="17 26" id="KW-1133">Transmembrane helix</keyword>
<dbReference type="PROSITE" id="PS00611">
    <property type="entry name" value="HISOL_DEHYDROGENASE"/>
    <property type="match status" value="1"/>
</dbReference>
<evidence type="ECO:0000256" key="17">
    <source>
        <dbReference type="ARBA" id="ARBA00022989"/>
    </source>
</evidence>
<sequence length="719" mass="78314">MGSLRAPPAPAPLVGSTRVAFRSGIRFSSDTVLKYRGLTTSSAMKSYRLSELSDAEVSGLKARPRIDFSSIFGTVNPIVEDVRVRGDAAVKHYTEKFDKVTLDDVVVRVSDLPNAEFDPAVKEAFDVAYDNIYAFHVSQKLPEKTVENMKGVRCKRITRCIGSVGLYVPGGTAVLPSTALMLAVPAQIAGCKTIVLATPPSRDGSICKEVLYCAKKAGVTHILKAGGAQAISAMAWGTASCPKVEKIFGPGNQYVTAAKMILQNSEAMVSIDMPAGPSEVLVIADKYANPVHVAADLLSQAEHGPDSQVVLVIAGDGVDWGAIEAEVSKQCNALPRGEFASKALSHSFTVFAKDMVEAISFSNLYAPEHLIINVKDAEQWEELVENAGSVFLGQWTPESVGDYASGTNHVLPTYGYARMYSGVSLNSFLKYITVQSLTEEGLRKLGPYVAKMAEVEGLEAHKRAVILRLQELNGGGQWDRAEALRRETGPGLREDNCKAVADPYIECEFMIILIDLILHKTRAYRHVLFNKLSMGSSVDKGIIYRSTLIHIALDAFRISFSKGNRADGASSRSIFSTISNCTEVIGDALLGNIIFMTMLLLGVRFILKLSFDIIRYRDVLFAVIISSYFKLFLFTMMVWEFPSSVIFIVEMFVLSSNVVALRVSKSPLLRGLLTSTCSKILDPAMDPWNALSLNKSRPSSSFKHGPNLQMDRPGASSDV</sequence>
<evidence type="ECO:0000256" key="1">
    <source>
        <dbReference type="ARBA" id="ARBA00001947"/>
    </source>
</evidence>
<evidence type="ECO:0000256" key="7">
    <source>
        <dbReference type="ARBA" id="ARBA00010178"/>
    </source>
</evidence>
<feature type="transmembrane region" description="Helical" evidence="26">
    <location>
        <begin position="588"/>
        <end position="607"/>
    </location>
</feature>
<dbReference type="PRINTS" id="PR00083">
    <property type="entry name" value="HOLDHDRGNASE"/>
</dbReference>
<evidence type="ECO:0000256" key="11">
    <source>
        <dbReference type="ARBA" id="ARBA00022640"/>
    </source>
</evidence>
<keyword evidence="11" id="KW-0934">Plastid</keyword>
<comment type="catalytic activity">
    <reaction evidence="24">
        <text>L-histidinol + 2 NAD(+) + H2O = L-histidine + 2 NADH + 3 H(+)</text>
        <dbReference type="Rhea" id="RHEA:20641"/>
        <dbReference type="ChEBI" id="CHEBI:15377"/>
        <dbReference type="ChEBI" id="CHEBI:15378"/>
        <dbReference type="ChEBI" id="CHEBI:57540"/>
        <dbReference type="ChEBI" id="CHEBI:57595"/>
        <dbReference type="ChEBI" id="CHEBI:57699"/>
        <dbReference type="ChEBI" id="CHEBI:57945"/>
        <dbReference type="EC" id="1.1.1.23"/>
    </reaction>
</comment>
<evidence type="ECO:0000256" key="5">
    <source>
        <dbReference type="ARBA" id="ARBA00004940"/>
    </source>
</evidence>
<comment type="caution">
    <text evidence="28">The sequence shown here is derived from an EMBL/GenBank/DDBJ whole genome shotgun (WGS) entry which is preliminary data.</text>
</comment>
<dbReference type="GO" id="GO:0016125">
    <property type="term" value="P:sterol metabolic process"/>
    <property type="evidence" value="ECO:0007669"/>
    <property type="project" value="UniProtKB-UniRule"/>
</dbReference>
<keyword evidence="12 26" id="KW-0812">Transmembrane</keyword>
<comment type="caution">
    <text evidence="26">Lacks conserved residue(s) required for the propagation of feature annotation.</text>
</comment>
<comment type="function">
    <text evidence="26">Mediator of sterol homeostasis involved in sterol uptake, trafficking and distribution into membranes.</text>
</comment>
<dbReference type="GO" id="GO:0000105">
    <property type="term" value="P:L-histidine biosynthetic process"/>
    <property type="evidence" value="ECO:0007669"/>
    <property type="project" value="UniProtKB-UniPathway"/>
</dbReference>
<keyword evidence="14 26" id="KW-0256">Endoplasmic reticulum</keyword>
<evidence type="ECO:0000256" key="15">
    <source>
        <dbReference type="ARBA" id="ARBA00022833"/>
    </source>
</evidence>
<evidence type="ECO:0000256" key="27">
    <source>
        <dbReference type="SAM" id="MobiDB-lite"/>
    </source>
</evidence>
<keyword evidence="13" id="KW-0479">Metal-binding</keyword>
<dbReference type="UniPathway" id="UPA00031">
    <property type="reaction ID" value="UER00014"/>
</dbReference>
<evidence type="ECO:0000256" key="23">
    <source>
        <dbReference type="ARBA" id="ARBA00023136"/>
    </source>
</evidence>
<dbReference type="HAMAP" id="MF_01024">
    <property type="entry name" value="HisD"/>
    <property type="match status" value="1"/>
</dbReference>
<dbReference type="PANTHER" id="PTHR21256">
    <property type="entry name" value="HISTIDINOL DEHYDROGENASE HDH"/>
    <property type="match status" value="1"/>
</dbReference>
<evidence type="ECO:0000256" key="25">
    <source>
        <dbReference type="RuleBase" id="RU004175"/>
    </source>
</evidence>
<comment type="function">
    <text evidence="26">Regulates also the sphingolipid metabolism.</text>
</comment>
<name>A0A811MX19_9POAL</name>
<dbReference type="GO" id="GO:0005789">
    <property type="term" value="C:endoplasmic reticulum membrane"/>
    <property type="evidence" value="ECO:0007669"/>
    <property type="project" value="UniProtKB-SubCell"/>
</dbReference>
<comment type="similarity">
    <text evidence="7 25">Belongs to the histidinol dehydrogenase family.</text>
</comment>
<dbReference type="SUPFAM" id="SSF53720">
    <property type="entry name" value="ALDH-like"/>
    <property type="match status" value="1"/>
</dbReference>
<dbReference type="EMBL" id="CAJGYO010000002">
    <property type="protein sequence ID" value="CAD6214881.1"/>
    <property type="molecule type" value="Genomic_DNA"/>
</dbReference>
<dbReference type="PANTHER" id="PTHR21256:SF2">
    <property type="entry name" value="HISTIDINE BIOSYNTHESIS TRIFUNCTIONAL PROTEIN"/>
    <property type="match status" value="1"/>
</dbReference>
<keyword evidence="8 26" id="KW-0813">Transport</keyword>
<feature type="region of interest" description="Disordered" evidence="27">
    <location>
        <begin position="697"/>
        <end position="719"/>
    </location>
</feature>
<evidence type="ECO:0000256" key="20">
    <source>
        <dbReference type="ARBA" id="ARBA00023055"/>
    </source>
</evidence>
<dbReference type="FunFam" id="3.40.50.1980:FF:000019">
    <property type="entry name" value="Histidinol dehydrogenase, chloroplastic"/>
    <property type="match status" value="1"/>
</dbReference>
<dbReference type="GO" id="GO:0005829">
    <property type="term" value="C:cytosol"/>
    <property type="evidence" value="ECO:0007669"/>
    <property type="project" value="TreeGrafter"/>
</dbReference>
<evidence type="ECO:0000256" key="21">
    <source>
        <dbReference type="ARBA" id="ARBA00023098"/>
    </source>
</evidence>
<keyword evidence="29" id="KW-1185">Reference proteome</keyword>
<dbReference type="CDD" id="cd06572">
    <property type="entry name" value="Histidinol_dh"/>
    <property type="match status" value="1"/>
</dbReference>
<dbReference type="GO" id="GO:0097036">
    <property type="term" value="P:regulation of plasma membrane sterol distribution"/>
    <property type="evidence" value="ECO:0007669"/>
    <property type="project" value="UniProtKB-UniRule"/>
</dbReference>
<evidence type="ECO:0000256" key="14">
    <source>
        <dbReference type="ARBA" id="ARBA00022824"/>
    </source>
</evidence>
<comment type="similarity">
    <text evidence="6 26">Belongs to the ARV1 family.</text>
</comment>
<keyword evidence="9" id="KW-0150">Chloroplast</keyword>
<dbReference type="NCBIfam" id="TIGR00069">
    <property type="entry name" value="hisD"/>
    <property type="match status" value="1"/>
</dbReference>
<comment type="pathway">
    <text evidence="5">Amino-acid biosynthesis; L-histidine biosynthesis; L-histidine from 5-phospho-alpha-D-ribose 1-diphosphate: step 9/9.</text>
</comment>
<dbReference type="GO" id="GO:0051287">
    <property type="term" value="F:NAD binding"/>
    <property type="evidence" value="ECO:0007669"/>
    <property type="project" value="InterPro"/>
</dbReference>
<accession>A0A811MX19</accession>
<dbReference type="FunFam" id="1.20.5.1300:FF:000002">
    <property type="entry name" value="Histidinol dehydrogenase, chloroplastic"/>
    <property type="match status" value="1"/>
</dbReference>
<dbReference type="GO" id="GO:0046872">
    <property type="term" value="F:metal ion binding"/>
    <property type="evidence" value="ECO:0007669"/>
    <property type="project" value="UniProtKB-KW"/>
</dbReference>
<dbReference type="Gene3D" id="1.20.5.1300">
    <property type="match status" value="1"/>
</dbReference>
<gene>
    <name evidence="28" type="ORF">NCGR_LOCUS10166</name>
</gene>
<dbReference type="Pfam" id="PF00815">
    <property type="entry name" value="Histidinol_dh"/>
    <property type="match status" value="1"/>
</dbReference>
<dbReference type="InterPro" id="IPR001692">
    <property type="entry name" value="Histidinol_DH_CS"/>
</dbReference>
<evidence type="ECO:0000256" key="13">
    <source>
        <dbReference type="ARBA" id="ARBA00022723"/>
    </source>
</evidence>
<evidence type="ECO:0000256" key="26">
    <source>
        <dbReference type="RuleBase" id="RU368065"/>
    </source>
</evidence>
<keyword evidence="18" id="KW-0560">Oxidoreductase</keyword>
<dbReference type="GO" id="GO:0004399">
    <property type="term" value="F:histidinol dehydrogenase activity"/>
    <property type="evidence" value="ECO:0007669"/>
    <property type="project" value="UniProtKB-EC"/>
</dbReference>
<evidence type="ECO:0000256" key="6">
    <source>
        <dbReference type="ARBA" id="ARBA00009187"/>
    </source>
</evidence>
<evidence type="ECO:0000313" key="29">
    <source>
        <dbReference type="Proteomes" id="UP000604825"/>
    </source>
</evidence>
<evidence type="ECO:0000256" key="4">
    <source>
        <dbReference type="ARBA" id="ARBA00004477"/>
    </source>
</evidence>
<keyword evidence="10" id="KW-0028">Amino-acid biosynthesis</keyword>
<keyword evidence="22" id="KW-0368">Histidine biosynthesis</keyword>
<keyword evidence="20 26" id="KW-0445">Lipid transport</keyword>
<evidence type="ECO:0000256" key="19">
    <source>
        <dbReference type="ARBA" id="ARBA00023027"/>
    </source>
</evidence>
<dbReference type="Pfam" id="PF04161">
    <property type="entry name" value="Arv1"/>
    <property type="match status" value="1"/>
</dbReference>
<dbReference type="AlphaFoldDB" id="A0A811MX19"/>
<keyword evidence="15" id="KW-0862">Zinc</keyword>